<feature type="compositionally biased region" description="Low complexity" evidence="6">
    <location>
        <begin position="1375"/>
        <end position="1408"/>
    </location>
</feature>
<keyword evidence="7" id="KW-1185">Reference proteome</keyword>
<accession>A0A9W2YG83</accession>
<dbReference type="InterPro" id="IPR004344">
    <property type="entry name" value="TTL/TTLL_fam"/>
</dbReference>
<comment type="similarity">
    <text evidence="1">Belongs to the tubulin--tyrosine ligase family.</text>
</comment>
<gene>
    <name evidence="8" type="primary">LOC106069449</name>
</gene>
<evidence type="ECO:0000313" key="7">
    <source>
        <dbReference type="Proteomes" id="UP001165740"/>
    </source>
</evidence>
<dbReference type="GO" id="GO:0005874">
    <property type="term" value="C:microtubule"/>
    <property type="evidence" value="ECO:0007669"/>
    <property type="project" value="UniProtKB-KW"/>
</dbReference>
<dbReference type="PANTHER" id="PTHR12241:SF162">
    <property type="entry name" value="TUBULIN MONOGLUTAMYLASE TTLL4"/>
    <property type="match status" value="1"/>
</dbReference>
<organism evidence="7 8">
    <name type="scientific">Biomphalaria glabrata</name>
    <name type="common">Bloodfluke planorb</name>
    <name type="synonym">Freshwater snail</name>
    <dbReference type="NCBI Taxonomy" id="6526"/>
    <lineage>
        <taxon>Eukaryota</taxon>
        <taxon>Metazoa</taxon>
        <taxon>Spiralia</taxon>
        <taxon>Lophotrochozoa</taxon>
        <taxon>Mollusca</taxon>
        <taxon>Gastropoda</taxon>
        <taxon>Heterobranchia</taxon>
        <taxon>Euthyneura</taxon>
        <taxon>Panpulmonata</taxon>
        <taxon>Hygrophila</taxon>
        <taxon>Lymnaeoidea</taxon>
        <taxon>Planorbidae</taxon>
        <taxon>Biomphalaria</taxon>
    </lineage>
</organism>
<dbReference type="GO" id="GO:0036064">
    <property type="term" value="C:ciliary basal body"/>
    <property type="evidence" value="ECO:0007669"/>
    <property type="project" value="TreeGrafter"/>
</dbReference>
<dbReference type="GO" id="GO:0005524">
    <property type="term" value="F:ATP binding"/>
    <property type="evidence" value="ECO:0007669"/>
    <property type="project" value="UniProtKB-KW"/>
</dbReference>
<reference evidence="8" key="1">
    <citation type="submission" date="2025-08" db="UniProtKB">
        <authorList>
            <consortium name="RefSeq"/>
        </authorList>
    </citation>
    <scope>IDENTIFICATION</scope>
</reference>
<dbReference type="PANTHER" id="PTHR12241">
    <property type="entry name" value="TUBULIN POLYGLUTAMYLASE"/>
    <property type="match status" value="1"/>
</dbReference>
<feature type="compositionally biased region" description="Polar residues" evidence="6">
    <location>
        <begin position="684"/>
        <end position="703"/>
    </location>
</feature>
<evidence type="ECO:0000256" key="4">
    <source>
        <dbReference type="ARBA" id="ARBA00022741"/>
    </source>
</evidence>
<evidence type="ECO:0000256" key="5">
    <source>
        <dbReference type="ARBA" id="ARBA00022840"/>
    </source>
</evidence>
<dbReference type="SUPFAM" id="SSF56059">
    <property type="entry name" value="Glutathione synthetase ATP-binding domain-like"/>
    <property type="match status" value="1"/>
</dbReference>
<dbReference type="GO" id="GO:0015631">
    <property type="term" value="F:tubulin binding"/>
    <property type="evidence" value="ECO:0007669"/>
    <property type="project" value="TreeGrafter"/>
</dbReference>
<evidence type="ECO:0000256" key="6">
    <source>
        <dbReference type="SAM" id="MobiDB-lite"/>
    </source>
</evidence>
<feature type="region of interest" description="Disordered" evidence="6">
    <location>
        <begin position="680"/>
        <end position="764"/>
    </location>
</feature>
<keyword evidence="2" id="KW-0436">Ligase</keyword>
<dbReference type="FunFam" id="3.30.470.20:FF:000009">
    <property type="entry name" value="tubulin polyglutamylase TTLL5 isoform X1"/>
    <property type="match status" value="1"/>
</dbReference>
<feature type="region of interest" description="Disordered" evidence="6">
    <location>
        <begin position="1347"/>
        <end position="1408"/>
    </location>
</feature>
<dbReference type="Gene3D" id="3.30.470.20">
    <property type="entry name" value="ATP-grasp fold, B domain"/>
    <property type="match status" value="1"/>
</dbReference>
<dbReference type="GO" id="GO:0000226">
    <property type="term" value="P:microtubule cytoskeleton organization"/>
    <property type="evidence" value="ECO:0007669"/>
    <property type="project" value="TreeGrafter"/>
</dbReference>
<evidence type="ECO:0000256" key="3">
    <source>
        <dbReference type="ARBA" id="ARBA00022701"/>
    </source>
</evidence>
<dbReference type="GeneID" id="106069449"/>
<feature type="region of interest" description="Disordered" evidence="6">
    <location>
        <begin position="465"/>
        <end position="495"/>
    </location>
</feature>
<dbReference type="Proteomes" id="UP001165740">
    <property type="component" value="Chromosome 1"/>
</dbReference>
<feature type="compositionally biased region" description="Low complexity" evidence="6">
    <location>
        <begin position="1347"/>
        <end position="1357"/>
    </location>
</feature>
<feature type="compositionally biased region" description="Acidic residues" evidence="6">
    <location>
        <begin position="725"/>
        <end position="736"/>
    </location>
</feature>
<sequence>MNLDVTRGLLNREKAFYEESTITTKATPDSDDIALKKQLPLRQQISRPTLKNNASNSLKEEHNLICTQNNNGKIITPCQILNCENGDTSKQTLSETQTLQRSKRTSSFLNPFSKPVSAIDVQNILSDNNSNYSTSVPLYTSPAVPQQNFKRNLFLRPANSNKEKNLEGFDAPDGGKLQLQNVSQKVGQTSPIDKKYLNKQVLETMFYFASSIPLNALELQIQHPDAIHQMQQPHNNSYLASSMPLQTKEDCKPSSLVFKPHDINYADIQKMAEIPCEKSSGGKPITDSNVDSFHSSHHENIKAITGKSLIQKSTAGVNKEEMNLKSVTDAVEKIEKFYLLEKDNKHLIAVEKKYLTTSSAHNQLLSERPIVSSHKHLRPTVDSIPQQVSFLSKDLVSIHQTTFSNESNANHNESYSFYSQQAKSHLKDKDHLTKMAAKLTSQDDFLYNDQQLKLLQDQLKSKNDTVQQQIKQRSTYVQHSRPSSRESTSFYPPHAKSVTNDYAHYSLGKKNNTEIQVPMVMNYREQNASMQQQTKISSKMINTNIQNIKQPVTETKINPTYNQIEAKLVKKDLNIMAPQDQKFSRYDNQLKSQDLSTKVTPPQSDINPQQFVSRTHFLKLAQEQQKTVDQTQSEEFKKLKRFSIIKQKSFPNAEEDCMNKDNESTEGRPVSARTILEESKNIIDNKNNQVQSDNEEVNSNYGTDSEADNASEFSPSEERQLGDGESSDEDGEEEALESYYEANSSDGSESYSTRSTSPTRQPVITTIQETKSQTLKSVSSNSVVIKPAFIFSLFKNIPPTLNFVEEGEKAETLPWELRKLLKWKLSPITPIVVKTAIGRIGFRITKKNYEWMGCFGKHMKAQCFKQLRDFQKLNHFPGSFNIGRKDKLWRNLSRMQAHFGKKEFNFFPQTFVLPTDNKLLKRIWEEGSGKQKWIVKPPASARGQGIRVISKWSQVPRKRPVIVQKYIHSPYLINGSKFDMRIYVYVSSYDPLRLYVYNDGLARFASSKYSSSTKSLSNRFIHLTNYSVNKKNTQYVSNSNTGNCEGHKWSLKSLWDYLKQRGVNTTAVWNTIKDLIIKTIISGDSSINSTTKANLHSRYCCHELFGFDVLLDENCKPWILEVNISPSLHSNSKLDVDIKSGLIKDMMNIAGLRLPDARDTHPNSTSSEIDLGKYAPPNKFCMDKRLFTTQLSPDERAKHAYFCQKFQDELPYLSLLAVNKNSIVEAFVMKHHIEVMQSILDVLTPDDARHLCESIDEDSRKGNFQRLFPTPQTHNYLRYFEQPRYYNLLLDQWVLLYNHMEQKGISLLQSLCEENIHLENPTSNPKHQWSPPNSHIRSYEVKQTVSNSSLKSSSSTSMLPKIVKKKQVSKSDRISFASGSRASSLTSSSSSPQLHAYSSSLSSATPSR</sequence>
<keyword evidence="3" id="KW-0493">Microtubule</keyword>
<feature type="compositionally biased region" description="Polar residues" evidence="6">
    <location>
        <begin position="465"/>
        <end position="490"/>
    </location>
</feature>
<dbReference type="PROSITE" id="PS51221">
    <property type="entry name" value="TTL"/>
    <property type="match status" value="1"/>
</dbReference>
<name>A0A9W2YG83_BIOGL</name>
<feature type="compositionally biased region" description="Polar residues" evidence="6">
    <location>
        <begin position="743"/>
        <end position="764"/>
    </location>
</feature>
<dbReference type="GO" id="GO:0070740">
    <property type="term" value="F:tubulin-glutamic acid ligase activity"/>
    <property type="evidence" value="ECO:0007669"/>
    <property type="project" value="TreeGrafter"/>
</dbReference>
<evidence type="ECO:0000256" key="1">
    <source>
        <dbReference type="ARBA" id="ARBA00006820"/>
    </source>
</evidence>
<protein>
    <submittedName>
        <fullName evidence="8">Probable beta-tubulin polyglutamylase isoform X2</fullName>
    </submittedName>
</protein>
<keyword evidence="5" id="KW-0067">ATP-binding</keyword>
<evidence type="ECO:0000256" key="2">
    <source>
        <dbReference type="ARBA" id="ARBA00022598"/>
    </source>
</evidence>
<evidence type="ECO:0000313" key="8">
    <source>
        <dbReference type="RefSeq" id="XP_055861690.1"/>
    </source>
</evidence>
<dbReference type="RefSeq" id="XP_055861690.1">
    <property type="nucleotide sequence ID" value="XM_056005715.1"/>
</dbReference>
<keyword evidence="4" id="KW-0547">Nucleotide-binding</keyword>
<proteinExistence type="inferred from homology"/>
<dbReference type="Pfam" id="PF03133">
    <property type="entry name" value="TTL"/>
    <property type="match status" value="1"/>
</dbReference>